<protein>
    <recommendedName>
        <fullName evidence="3">Bulb-type lectin domain-containing protein</fullName>
    </recommendedName>
</protein>
<dbReference type="SUPFAM" id="SSF51110">
    <property type="entry name" value="alpha-D-mannose-specific plant lectins"/>
    <property type="match status" value="1"/>
</dbReference>
<keyword evidence="2" id="KW-1185">Reference proteome</keyword>
<dbReference type="Proteomes" id="UP001420932">
    <property type="component" value="Unassembled WGS sequence"/>
</dbReference>
<sequence>MTQLSREQVLERWRHISLPWWNLRSGLLRSQTILKSDMLEFGSIKFRSADSGVGGQRNNPIHESSSGVVKIDGRGNLAIFNGNASNSVWSTNISIKVLEKTSSALSYKLLDSKPGFSSRKQE</sequence>
<dbReference type="AlphaFoldDB" id="A0AAP0EF31"/>
<dbReference type="EMBL" id="JBBNAF010000012">
    <property type="protein sequence ID" value="KAK9092201.1"/>
    <property type="molecule type" value="Genomic_DNA"/>
</dbReference>
<accession>A0AAP0EF31</accession>
<comment type="caution">
    <text evidence="1">The sequence shown here is derived from an EMBL/GenBank/DDBJ whole genome shotgun (WGS) entry which is preliminary data.</text>
</comment>
<evidence type="ECO:0000313" key="1">
    <source>
        <dbReference type="EMBL" id="KAK9092201.1"/>
    </source>
</evidence>
<reference evidence="1 2" key="1">
    <citation type="submission" date="2024-01" db="EMBL/GenBank/DDBJ databases">
        <title>Genome assemblies of Stephania.</title>
        <authorList>
            <person name="Yang L."/>
        </authorList>
    </citation>
    <scope>NUCLEOTIDE SEQUENCE [LARGE SCALE GENOMIC DNA]</scope>
    <source>
        <strain evidence="1">YNDBR</strain>
        <tissue evidence="1">Leaf</tissue>
    </source>
</reference>
<gene>
    <name evidence="1" type="ORF">Syun_027112</name>
</gene>
<dbReference type="InterPro" id="IPR036426">
    <property type="entry name" value="Bulb-type_lectin_dom_sf"/>
</dbReference>
<proteinExistence type="predicted"/>
<organism evidence="1 2">
    <name type="scientific">Stephania yunnanensis</name>
    <dbReference type="NCBI Taxonomy" id="152371"/>
    <lineage>
        <taxon>Eukaryota</taxon>
        <taxon>Viridiplantae</taxon>
        <taxon>Streptophyta</taxon>
        <taxon>Embryophyta</taxon>
        <taxon>Tracheophyta</taxon>
        <taxon>Spermatophyta</taxon>
        <taxon>Magnoliopsida</taxon>
        <taxon>Ranunculales</taxon>
        <taxon>Menispermaceae</taxon>
        <taxon>Menispermoideae</taxon>
        <taxon>Cissampelideae</taxon>
        <taxon>Stephania</taxon>
    </lineage>
</organism>
<evidence type="ECO:0008006" key="3">
    <source>
        <dbReference type="Google" id="ProtNLM"/>
    </source>
</evidence>
<evidence type="ECO:0000313" key="2">
    <source>
        <dbReference type="Proteomes" id="UP001420932"/>
    </source>
</evidence>
<name>A0AAP0EF31_9MAGN</name>